<evidence type="ECO:0000256" key="1">
    <source>
        <dbReference type="SAM" id="Phobius"/>
    </source>
</evidence>
<gene>
    <name evidence="2" type="ORF">SAMN05444420_10963</name>
</gene>
<feature type="transmembrane region" description="Helical" evidence="1">
    <location>
        <begin position="7"/>
        <end position="29"/>
    </location>
</feature>
<keyword evidence="1" id="KW-0472">Membrane</keyword>
<keyword evidence="1" id="KW-1133">Transmembrane helix</keyword>
<organism evidence="2 3">
    <name type="scientific">Capnocytophaga granulosa</name>
    <dbReference type="NCBI Taxonomy" id="45242"/>
    <lineage>
        <taxon>Bacteria</taxon>
        <taxon>Pseudomonadati</taxon>
        <taxon>Bacteroidota</taxon>
        <taxon>Flavobacteriia</taxon>
        <taxon>Flavobacteriales</taxon>
        <taxon>Flavobacteriaceae</taxon>
        <taxon>Capnocytophaga</taxon>
    </lineage>
</organism>
<evidence type="ECO:0000313" key="3">
    <source>
        <dbReference type="Proteomes" id="UP000182771"/>
    </source>
</evidence>
<dbReference type="RefSeq" id="WP_016419283.1">
    <property type="nucleotide sequence ID" value="NZ_CAJPRD010000027.1"/>
</dbReference>
<dbReference type="AlphaFoldDB" id="A0A1H2Z9D2"/>
<protein>
    <submittedName>
        <fullName evidence="2">Uncharacterized protein</fullName>
    </submittedName>
</protein>
<feature type="transmembrane region" description="Helical" evidence="1">
    <location>
        <begin position="125"/>
        <end position="153"/>
    </location>
</feature>
<keyword evidence="1" id="KW-0812">Transmembrane</keyword>
<dbReference type="GeneID" id="85018181"/>
<dbReference type="OrthoDB" id="9871401at2"/>
<dbReference type="EMBL" id="FNND01000009">
    <property type="protein sequence ID" value="SDX14072.1"/>
    <property type="molecule type" value="Genomic_DNA"/>
</dbReference>
<feature type="transmembrane region" description="Helical" evidence="1">
    <location>
        <begin position="69"/>
        <end position="85"/>
    </location>
</feature>
<reference evidence="2 3" key="1">
    <citation type="submission" date="2016-10" db="EMBL/GenBank/DDBJ databases">
        <authorList>
            <person name="Varghese N."/>
            <person name="Submissions S."/>
        </authorList>
    </citation>
    <scope>NUCLEOTIDE SEQUENCE [LARGE SCALE GENOMIC DNA]</scope>
    <source>
        <strain evidence="2 3">DSM 11449</strain>
    </source>
</reference>
<proteinExistence type="predicted"/>
<keyword evidence="3" id="KW-1185">Reference proteome</keyword>
<dbReference type="Proteomes" id="UP000182771">
    <property type="component" value="Unassembled WGS sequence"/>
</dbReference>
<accession>A0A1H2Z9D2</accession>
<sequence length="159" mass="18656">MEKPPFLRVMTIAMVILLAILVAFSLWMFRTDSSGYAIFYVVPQVLYLFFFCLMVNLLGYNIYKKNQTGIIICSIVTFPFLFPYFDTSSFFEFWFGIFGMLGRISEISMLFLGIYVFIYPKLWKILAASGVILIVCTLLFHYTPLLFALYYILFPIWHN</sequence>
<evidence type="ECO:0000313" key="2">
    <source>
        <dbReference type="EMBL" id="SDX14072.1"/>
    </source>
</evidence>
<feature type="transmembrane region" description="Helical" evidence="1">
    <location>
        <begin position="35"/>
        <end position="57"/>
    </location>
</feature>
<name>A0A1H2Z9D2_9FLAO</name>
<feature type="transmembrane region" description="Helical" evidence="1">
    <location>
        <begin position="91"/>
        <end position="118"/>
    </location>
</feature>
<comment type="caution">
    <text evidence="2">The sequence shown here is derived from an EMBL/GenBank/DDBJ whole genome shotgun (WGS) entry which is preliminary data.</text>
</comment>